<feature type="region of interest" description="Disordered" evidence="1">
    <location>
        <begin position="100"/>
        <end position="201"/>
    </location>
</feature>
<feature type="region of interest" description="Disordered" evidence="1">
    <location>
        <begin position="26"/>
        <end position="64"/>
    </location>
</feature>
<comment type="caution">
    <text evidence="2">The sequence shown here is derived from an EMBL/GenBank/DDBJ whole genome shotgun (WGS) entry which is preliminary data.</text>
</comment>
<keyword evidence="3" id="KW-1185">Reference proteome</keyword>
<dbReference type="AlphaFoldDB" id="A0A8H3IPR1"/>
<dbReference type="Proteomes" id="UP000664203">
    <property type="component" value="Unassembled WGS sequence"/>
</dbReference>
<protein>
    <submittedName>
        <fullName evidence="2">Uncharacterized protein</fullName>
    </submittedName>
</protein>
<feature type="compositionally biased region" description="Acidic residues" evidence="1">
    <location>
        <begin position="150"/>
        <end position="160"/>
    </location>
</feature>
<evidence type="ECO:0000313" key="2">
    <source>
        <dbReference type="EMBL" id="CAF9935797.1"/>
    </source>
</evidence>
<organism evidence="2 3">
    <name type="scientific">Alectoria fallacina</name>
    <dbReference type="NCBI Taxonomy" id="1903189"/>
    <lineage>
        <taxon>Eukaryota</taxon>
        <taxon>Fungi</taxon>
        <taxon>Dikarya</taxon>
        <taxon>Ascomycota</taxon>
        <taxon>Pezizomycotina</taxon>
        <taxon>Lecanoromycetes</taxon>
        <taxon>OSLEUM clade</taxon>
        <taxon>Lecanoromycetidae</taxon>
        <taxon>Lecanorales</taxon>
        <taxon>Lecanorineae</taxon>
        <taxon>Parmeliaceae</taxon>
        <taxon>Alectoria</taxon>
    </lineage>
</organism>
<sequence>MTHTIFQCQCRSELEWLSIDASSDVSTASREHHEFLKPSTSRDSSEERKLQSDDLKQSRPNLSETIDLAKFKNPEQMKRVRFELAKAEVGSRFDEKVADPFDQDRQWSKKLEEEPIWGGYGPPEGPSGTLHPNAFKLAERDPDEFNVSYDSDESIESSDSDEYRRHKILDKIPNALKKTKKPKNDKKHEQPKRGGRLNGRS</sequence>
<evidence type="ECO:0000256" key="1">
    <source>
        <dbReference type="SAM" id="MobiDB-lite"/>
    </source>
</evidence>
<feature type="compositionally biased region" description="Basic and acidic residues" evidence="1">
    <location>
        <begin position="100"/>
        <end position="113"/>
    </location>
</feature>
<gene>
    <name evidence="2" type="ORF">ALECFALPRED_006557</name>
</gene>
<reference evidence="2" key="1">
    <citation type="submission" date="2021-03" db="EMBL/GenBank/DDBJ databases">
        <authorList>
            <person name="Tagirdzhanova G."/>
        </authorList>
    </citation>
    <scope>NUCLEOTIDE SEQUENCE</scope>
</reference>
<accession>A0A8H3IPR1</accession>
<proteinExistence type="predicted"/>
<feature type="compositionally biased region" description="Basic and acidic residues" evidence="1">
    <location>
        <begin position="43"/>
        <end position="57"/>
    </location>
</feature>
<evidence type="ECO:0000313" key="3">
    <source>
        <dbReference type="Proteomes" id="UP000664203"/>
    </source>
</evidence>
<dbReference type="EMBL" id="CAJPDR010000418">
    <property type="protein sequence ID" value="CAF9935797.1"/>
    <property type="molecule type" value="Genomic_DNA"/>
</dbReference>
<name>A0A8H3IPR1_9LECA</name>